<keyword evidence="2" id="KW-1185">Reference proteome</keyword>
<feature type="compositionally biased region" description="Polar residues" evidence="1">
    <location>
        <begin position="83"/>
        <end position="97"/>
    </location>
</feature>
<reference evidence="3" key="2">
    <citation type="submission" date="2025-08" db="UniProtKB">
        <authorList>
            <consortium name="RefSeq"/>
        </authorList>
    </citation>
    <scope>IDENTIFICATION</scope>
    <source>
        <tissue evidence="3">Leaves</tissue>
    </source>
</reference>
<dbReference type="OrthoDB" id="1911878at2759"/>
<evidence type="ECO:0000313" key="2">
    <source>
        <dbReference type="Proteomes" id="UP001652660"/>
    </source>
</evidence>
<protein>
    <submittedName>
        <fullName evidence="3">Uncharacterized protein</fullName>
    </submittedName>
</protein>
<gene>
    <name evidence="3" type="primary">LOC113689699</name>
</gene>
<reference evidence="2" key="1">
    <citation type="journal article" date="2025" name="Foods">
        <title>Unveiling the Microbial Signatures of Arabica Coffee Cherries: Insights into Ripeness Specific Diversity, Functional Traits, and Implications for Quality and Safety.</title>
        <authorList>
            <consortium name="RefSeq"/>
            <person name="Tenea G.N."/>
            <person name="Cifuentes V."/>
            <person name="Reyes P."/>
            <person name="Cevallos-Vallejos M."/>
        </authorList>
    </citation>
    <scope>NUCLEOTIDE SEQUENCE [LARGE SCALE GENOMIC DNA]</scope>
</reference>
<dbReference type="RefSeq" id="XP_027063237.1">
    <property type="nucleotide sequence ID" value="XM_027207436.2"/>
</dbReference>
<organism evidence="2 3">
    <name type="scientific">Coffea arabica</name>
    <name type="common">Arabian coffee</name>
    <dbReference type="NCBI Taxonomy" id="13443"/>
    <lineage>
        <taxon>Eukaryota</taxon>
        <taxon>Viridiplantae</taxon>
        <taxon>Streptophyta</taxon>
        <taxon>Embryophyta</taxon>
        <taxon>Tracheophyta</taxon>
        <taxon>Spermatophyta</taxon>
        <taxon>Magnoliopsida</taxon>
        <taxon>eudicotyledons</taxon>
        <taxon>Gunneridae</taxon>
        <taxon>Pentapetalae</taxon>
        <taxon>asterids</taxon>
        <taxon>lamiids</taxon>
        <taxon>Gentianales</taxon>
        <taxon>Rubiaceae</taxon>
        <taxon>Ixoroideae</taxon>
        <taxon>Gardenieae complex</taxon>
        <taxon>Bertiereae - Coffeeae clade</taxon>
        <taxon>Coffeeae</taxon>
        <taxon>Coffea</taxon>
    </lineage>
</organism>
<dbReference type="Pfam" id="PF07939">
    <property type="entry name" value="DUF1685"/>
    <property type="match status" value="1"/>
</dbReference>
<dbReference type="AlphaFoldDB" id="A0A6P6SCJ9"/>
<evidence type="ECO:0000256" key="1">
    <source>
        <dbReference type="SAM" id="MobiDB-lite"/>
    </source>
</evidence>
<feature type="region of interest" description="Disordered" evidence="1">
    <location>
        <begin position="83"/>
        <end position="111"/>
    </location>
</feature>
<dbReference type="GeneID" id="113689699"/>
<dbReference type="PANTHER" id="PTHR33785:SF12">
    <property type="entry name" value="DUF1685 FAMILY PROTEIN"/>
    <property type="match status" value="1"/>
</dbReference>
<evidence type="ECO:0000313" key="3">
    <source>
        <dbReference type="RefSeq" id="XP_027063237.1"/>
    </source>
</evidence>
<dbReference type="Proteomes" id="UP001652660">
    <property type="component" value="Chromosome 5c"/>
</dbReference>
<proteinExistence type="predicted"/>
<feature type="compositionally biased region" description="Low complexity" evidence="1">
    <location>
        <begin position="102"/>
        <end position="111"/>
    </location>
</feature>
<dbReference type="InterPro" id="IPR012881">
    <property type="entry name" value="DUF1685"/>
</dbReference>
<dbReference type="PANTHER" id="PTHR33785">
    <property type="entry name" value="OS06G0550800 PROTEIN"/>
    <property type="match status" value="1"/>
</dbReference>
<name>A0A6P6SCJ9_COFAR</name>
<sequence length="269" mass="31000">MTMSTINKKVLEFCQNPLLHCRQIEEKMPAEEELRIFDIYWFEHCILRKKQPSTSNPVLDIDEEVEPKLKLSSTPSFVVRSFSEQNLSSKDSPSTASPDHGSPSPKSVLLLPKPQTILSGKEVGEFSEVEENKAGFDAGKKRRRRRERRRNNSKSLSELEFEELKGFMDLGFVFSDEDKDSSLVSIIPGLQRLGRNVDEEEEKKDFADEKPVVSRPYLSEAWDVLDEKKAERKVKKKLMNWKINPGLGNEMEIKDQLRFWAHTVASTVR</sequence>
<accession>A0A6P6SCJ9</accession>